<evidence type="ECO:0000256" key="9">
    <source>
        <dbReference type="SAM" id="SignalP"/>
    </source>
</evidence>
<evidence type="ECO:0000256" key="1">
    <source>
        <dbReference type="ARBA" id="ARBA00004370"/>
    </source>
</evidence>
<dbReference type="PROSITE" id="PS51779">
    <property type="entry name" value="POTRA"/>
    <property type="match status" value="4"/>
</dbReference>
<dbReference type="NCBIfam" id="TIGR03303">
    <property type="entry name" value="OM_YaeT"/>
    <property type="match status" value="1"/>
</dbReference>
<keyword evidence="5" id="KW-0677">Repeat</keyword>
<dbReference type="PANTHER" id="PTHR12815">
    <property type="entry name" value="SORTING AND ASSEMBLY MACHINERY SAMM50 PROTEIN FAMILY MEMBER"/>
    <property type="match status" value="1"/>
</dbReference>
<dbReference type="HAMAP" id="MF_01430">
    <property type="entry name" value="OM_assembly_BamA"/>
    <property type="match status" value="1"/>
</dbReference>
<evidence type="ECO:0000313" key="11">
    <source>
        <dbReference type="EMBL" id="BDG02052.1"/>
    </source>
</evidence>
<feature type="chain" id="PRO_5047317141" description="Outer membrane protein assembly factor BamA" evidence="9">
    <location>
        <begin position="31"/>
        <end position="798"/>
    </location>
</feature>
<keyword evidence="12" id="KW-1185">Reference proteome</keyword>
<feature type="domain" description="POTRA" evidence="10">
    <location>
        <begin position="33"/>
        <end position="104"/>
    </location>
</feature>
<evidence type="ECO:0000256" key="4">
    <source>
        <dbReference type="ARBA" id="ARBA00022729"/>
    </source>
</evidence>
<keyword evidence="4 9" id="KW-0732">Signal</keyword>
<keyword evidence="2" id="KW-1134">Transmembrane beta strand</keyword>
<feature type="signal peptide" evidence="9">
    <location>
        <begin position="1"/>
        <end position="30"/>
    </location>
</feature>
<protein>
    <recommendedName>
        <fullName evidence="8">Outer membrane protein assembly factor BamA</fullName>
    </recommendedName>
</protein>
<dbReference type="InterPro" id="IPR034746">
    <property type="entry name" value="POTRA"/>
</dbReference>
<evidence type="ECO:0000259" key="10">
    <source>
        <dbReference type="PROSITE" id="PS51779"/>
    </source>
</evidence>
<evidence type="ECO:0000256" key="2">
    <source>
        <dbReference type="ARBA" id="ARBA00022452"/>
    </source>
</evidence>
<evidence type="ECO:0000256" key="7">
    <source>
        <dbReference type="ARBA" id="ARBA00023237"/>
    </source>
</evidence>
<keyword evidence="3" id="KW-0812">Transmembrane</keyword>
<evidence type="ECO:0000256" key="5">
    <source>
        <dbReference type="ARBA" id="ARBA00022737"/>
    </source>
</evidence>
<comment type="subcellular location">
    <subcellularLocation>
        <location evidence="1">Membrane</location>
    </subcellularLocation>
</comment>
<dbReference type="EMBL" id="AP025591">
    <property type="protein sequence ID" value="BDG02052.1"/>
    <property type="molecule type" value="Genomic_DNA"/>
</dbReference>
<dbReference type="InterPro" id="IPR000184">
    <property type="entry name" value="Bac_surfAg_D15"/>
</dbReference>
<sequence length="798" mass="89720">MTGSVTRARAFLALSVLAALALAVAPPARADEPLVQEVRIEGNRRVEVDAIRAAISQKKGEPLDPNKIDKDIRAIMKLGFFSDVVVEVENVETAPVLVYRVTERPTVRDVKIVGNEELSKDDLKEAVELKPFSILDLTQVRKDVKKIQEKYVEKGFYLAEVKYRLSELPDNQVDVFYDVAEKAKVQVKEVRFIGNAHIPKEEITPFMQTQEGGLLSFISAQGTYKEDAFQHDLQAVQFVYMDRGYVNAKVGKPSVALSPDRRYLFITIPVEEGEKYDIGKIKFSGQLLDQEPVLRSILRSKEGELFQRSKIGADLFAIGDVYKDLGYAYANVIPVTNTDPKARILDVDFEVEPGPKVTFERIDVVGNDKTRDKVIRRELRIAEGDLYSGTGIKVSKQRVNALGFFETVEITTKKGSADDKIVAVVEVKERATGTFQIGAGFSSYENFILTGQISQNNFFGWGQTLSLQVQWSSIRQLGQIQFVEPYFLDTRWTFAFDLYATEGLYTTFTRRAVGGSMTWGYELSGLAPWWSFARRLEDMRLFATYTNERVNVSSSNSAFLLANQFKSGTTSSVRLSLQWDRRDNRLFPSNGWFTSASAEFAPPALAPSFIFGDEVNLFTRYAVDARYYRPIFLGLIFRSKLTLGWIKEWDKDHPVPISEKFYVGGINSVRGYRFLSLSPVQEVGCNSNNPASGGCDIAVGGDKQAILNLELEFPIFDKVGVRGVLFADAGNSFPQGKFSDPAVPLSLYKSVGFGVRWLSPIGPLRFEWGVPLDRRRDKQTNAYIDQPLDFQFTIGNFF</sequence>
<evidence type="ECO:0000256" key="3">
    <source>
        <dbReference type="ARBA" id="ARBA00022692"/>
    </source>
</evidence>
<proteinExistence type="inferred from homology"/>
<dbReference type="PIRSF" id="PIRSF006076">
    <property type="entry name" value="OM_assembly_OMP85"/>
    <property type="match status" value="1"/>
</dbReference>
<dbReference type="Gene3D" id="3.10.20.310">
    <property type="entry name" value="membrane protein fhac"/>
    <property type="match status" value="5"/>
</dbReference>
<dbReference type="InterPro" id="IPR039910">
    <property type="entry name" value="D15-like"/>
</dbReference>
<organism evidence="11 12">
    <name type="scientific">Anaeromyxobacter oryzae</name>
    <dbReference type="NCBI Taxonomy" id="2918170"/>
    <lineage>
        <taxon>Bacteria</taxon>
        <taxon>Pseudomonadati</taxon>
        <taxon>Myxococcota</taxon>
        <taxon>Myxococcia</taxon>
        <taxon>Myxococcales</taxon>
        <taxon>Cystobacterineae</taxon>
        <taxon>Anaeromyxobacteraceae</taxon>
        <taxon>Anaeromyxobacter</taxon>
    </lineage>
</organism>
<accession>A0ABN6MLX5</accession>
<feature type="domain" description="POTRA" evidence="10">
    <location>
        <begin position="357"/>
        <end position="430"/>
    </location>
</feature>
<reference evidence="12" key="1">
    <citation type="journal article" date="2022" name="Int. J. Syst. Evol. Microbiol.">
        <title>Anaeromyxobacter oryzae sp. nov., Anaeromyxobacter diazotrophicus sp. nov. and Anaeromyxobacter paludicola sp. nov., isolated from paddy soils.</title>
        <authorList>
            <person name="Itoh H."/>
            <person name="Xu Z."/>
            <person name="Mise K."/>
            <person name="Masuda Y."/>
            <person name="Ushijima N."/>
            <person name="Hayakawa C."/>
            <person name="Shiratori Y."/>
            <person name="Senoo K."/>
        </authorList>
    </citation>
    <scope>NUCLEOTIDE SEQUENCE [LARGE SCALE GENOMIC DNA]</scope>
    <source>
        <strain evidence="12">Red232</strain>
    </source>
</reference>
<evidence type="ECO:0000313" key="12">
    <source>
        <dbReference type="Proteomes" id="UP001162891"/>
    </source>
</evidence>
<name>A0ABN6MLX5_9BACT</name>
<evidence type="ECO:0000256" key="6">
    <source>
        <dbReference type="ARBA" id="ARBA00023136"/>
    </source>
</evidence>
<dbReference type="PANTHER" id="PTHR12815:SF23">
    <property type="entry name" value="OUTER MEMBRANE PROTEIN ASSEMBLY FACTOR BAMA"/>
    <property type="match status" value="1"/>
</dbReference>
<feature type="domain" description="POTRA" evidence="10">
    <location>
        <begin position="105"/>
        <end position="182"/>
    </location>
</feature>
<dbReference type="RefSeq" id="WP_248359228.1">
    <property type="nucleotide sequence ID" value="NZ_AP025591.1"/>
</dbReference>
<feature type="domain" description="POTRA" evidence="10">
    <location>
        <begin position="276"/>
        <end position="354"/>
    </location>
</feature>
<dbReference type="Gene3D" id="2.40.160.50">
    <property type="entry name" value="membrane protein fhac: a member of the omp85/tpsb transporter family"/>
    <property type="match status" value="1"/>
</dbReference>
<dbReference type="Pfam" id="PF07244">
    <property type="entry name" value="POTRA"/>
    <property type="match status" value="5"/>
</dbReference>
<keyword evidence="7" id="KW-0998">Cell outer membrane</keyword>
<dbReference type="InterPro" id="IPR023707">
    <property type="entry name" value="OM_assembly_BamA"/>
</dbReference>
<dbReference type="Pfam" id="PF01103">
    <property type="entry name" value="Omp85"/>
    <property type="match status" value="1"/>
</dbReference>
<evidence type="ECO:0000256" key="8">
    <source>
        <dbReference type="NCBIfam" id="TIGR03303"/>
    </source>
</evidence>
<dbReference type="InterPro" id="IPR010827">
    <property type="entry name" value="BamA/TamA_POTRA"/>
</dbReference>
<keyword evidence="6" id="KW-0472">Membrane</keyword>
<gene>
    <name evidence="11" type="primary">yaeT</name>
    <name evidence="11" type="ORF">AMOR_10480</name>
</gene>
<dbReference type="Proteomes" id="UP001162891">
    <property type="component" value="Chromosome"/>
</dbReference>